<name>A0A9P6ZNW6_9AGAM</name>
<dbReference type="Proteomes" id="UP000714275">
    <property type="component" value="Unassembled WGS sequence"/>
</dbReference>
<proteinExistence type="predicted"/>
<dbReference type="EMBL" id="JABBWD010000050">
    <property type="protein sequence ID" value="KAG1772932.1"/>
    <property type="molecule type" value="Genomic_DNA"/>
</dbReference>
<keyword evidence="2" id="KW-1185">Reference proteome</keyword>
<evidence type="ECO:0000313" key="2">
    <source>
        <dbReference type="Proteomes" id="UP000714275"/>
    </source>
</evidence>
<reference evidence="1" key="1">
    <citation type="journal article" date="2020" name="New Phytol.">
        <title>Comparative genomics reveals dynamic genome evolution in host specialist ectomycorrhizal fungi.</title>
        <authorList>
            <person name="Lofgren L.A."/>
            <person name="Nguyen N.H."/>
            <person name="Vilgalys R."/>
            <person name="Ruytinx J."/>
            <person name="Liao H.L."/>
            <person name="Branco S."/>
            <person name="Kuo A."/>
            <person name="LaButti K."/>
            <person name="Lipzen A."/>
            <person name="Andreopoulos W."/>
            <person name="Pangilinan J."/>
            <person name="Riley R."/>
            <person name="Hundley H."/>
            <person name="Na H."/>
            <person name="Barry K."/>
            <person name="Grigoriev I.V."/>
            <person name="Stajich J.E."/>
            <person name="Kennedy P.G."/>
        </authorList>
    </citation>
    <scope>NUCLEOTIDE SEQUENCE</scope>
    <source>
        <strain evidence="1">DOB743</strain>
    </source>
</reference>
<comment type="caution">
    <text evidence="1">The sequence shown here is derived from an EMBL/GenBank/DDBJ whole genome shotgun (WGS) entry which is preliminary data.</text>
</comment>
<gene>
    <name evidence="1" type="ORF">EV702DRAFT_1048393</name>
</gene>
<organism evidence="1 2">
    <name type="scientific">Suillus placidus</name>
    <dbReference type="NCBI Taxonomy" id="48579"/>
    <lineage>
        <taxon>Eukaryota</taxon>
        <taxon>Fungi</taxon>
        <taxon>Dikarya</taxon>
        <taxon>Basidiomycota</taxon>
        <taxon>Agaricomycotina</taxon>
        <taxon>Agaricomycetes</taxon>
        <taxon>Agaricomycetidae</taxon>
        <taxon>Boletales</taxon>
        <taxon>Suillineae</taxon>
        <taxon>Suillaceae</taxon>
        <taxon>Suillus</taxon>
    </lineage>
</organism>
<accession>A0A9P6ZNW6</accession>
<dbReference type="AlphaFoldDB" id="A0A9P6ZNW6"/>
<dbReference type="OrthoDB" id="2678404at2759"/>
<evidence type="ECO:0000313" key="1">
    <source>
        <dbReference type="EMBL" id="KAG1772932.1"/>
    </source>
</evidence>
<sequence length="205" mass="22710">MTCKTVVLAVTAVSICPPRSDFYVVSRPLPVVSILITFYVAASVLLHPPGDHLHVHSSLALPNSSAALNPMLQRPGPSASSRRCPPVVEVPALDDKKALYTARRPERASDKAKCIKNPKWWAHAVLFLCFELREHPSHARSYDIRLALQPYYKYLQMLTRSRSGQQSLSVLEAPGRMATNEYVISHPPSTTHITLLGFEACGAHY</sequence>
<protein>
    <submittedName>
        <fullName evidence="1">Uncharacterized protein</fullName>
    </submittedName>
</protein>